<dbReference type="EMBL" id="BGZK01001638">
    <property type="protein sequence ID" value="GBP83770.1"/>
    <property type="molecule type" value="Genomic_DNA"/>
</dbReference>
<protein>
    <submittedName>
        <fullName evidence="2">Uncharacterized protein</fullName>
    </submittedName>
</protein>
<reference evidence="2 3" key="1">
    <citation type="journal article" date="2019" name="Commun. Biol.">
        <title>The bagworm genome reveals a unique fibroin gene that provides high tensile strength.</title>
        <authorList>
            <person name="Kono N."/>
            <person name="Nakamura H."/>
            <person name="Ohtoshi R."/>
            <person name="Tomita M."/>
            <person name="Numata K."/>
            <person name="Arakawa K."/>
        </authorList>
    </citation>
    <scope>NUCLEOTIDE SEQUENCE [LARGE SCALE GENOMIC DNA]</scope>
</reference>
<sequence>MCFDDVFNRLGVVPPTFLDKFKLIIVISNKDVQEIQVRYRHGIEIVSRTEIRNKSVETESRTGSESESKVEPGVKSKEGTTSGSWWRERSVDIND</sequence>
<feature type="compositionally biased region" description="Basic and acidic residues" evidence="1">
    <location>
        <begin position="54"/>
        <end position="78"/>
    </location>
</feature>
<gene>
    <name evidence="2" type="ORF">EVAR_4264_1</name>
</gene>
<name>A0A4C1Z7V9_EUMVA</name>
<feature type="region of interest" description="Disordered" evidence="1">
    <location>
        <begin position="54"/>
        <end position="95"/>
    </location>
</feature>
<accession>A0A4C1Z7V9</accession>
<evidence type="ECO:0000256" key="1">
    <source>
        <dbReference type="SAM" id="MobiDB-lite"/>
    </source>
</evidence>
<comment type="caution">
    <text evidence="2">The sequence shown here is derived from an EMBL/GenBank/DDBJ whole genome shotgun (WGS) entry which is preliminary data.</text>
</comment>
<proteinExistence type="predicted"/>
<evidence type="ECO:0000313" key="3">
    <source>
        <dbReference type="Proteomes" id="UP000299102"/>
    </source>
</evidence>
<feature type="compositionally biased region" description="Basic and acidic residues" evidence="1">
    <location>
        <begin position="86"/>
        <end position="95"/>
    </location>
</feature>
<organism evidence="2 3">
    <name type="scientific">Eumeta variegata</name>
    <name type="common">Bagworm moth</name>
    <name type="synonym">Eumeta japonica</name>
    <dbReference type="NCBI Taxonomy" id="151549"/>
    <lineage>
        <taxon>Eukaryota</taxon>
        <taxon>Metazoa</taxon>
        <taxon>Ecdysozoa</taxon>
        <taxon>Arthropoda</taxon>
        <taxon>Hexapoda</taxon>
        <taxon>Insecta</taxon>
        <taxon>Pterygota</taxon>
        <taxon>Neoptera</taxon>
        <taxon>Endopterygota</taxon>
        <taxon>Lepidoptera</taxon>
        <taxon>Glossata</taxon>
        <taxon>Ditrysia</taxon>
        <taxon>Tineoidea</taxon>
        <taxon>Psychidae</taxon>
        <taxon>Oiketicinae</taxon>
        <taxon>Eumeta</taxon>
    </lineage>
</organism>
<evidence type="ECO:0000313" key="2">
    <source>
        <dbReference type="EMBL" id="GBP83770.1"/>
    </source>
</evidence>
<dbReference type="AlphaFoldDB" id="A0A4C1Z7V9"/>
<keyword evidence="3" id="KW-1185">Reference proteome</keyword>
<dbReference type="Proteomes" id="UP000299102">
    <property type="component" value="Unassembled WGS sequence"/>
</dbReference>